<feature type="transmembrane region" description="Helical" evidence="6">
    <location>
        <begin position="69"/>
        <end position="88"/>
    </location>
</feature>
<evidence type="ECO:0000256" key="3">
    <source>
        <dbReference type="ARBA" id="ARBA00022748"/>
    </source>
</evidence>
<dbReference type="AlphaFoldDB" id="K9ZWZ2"/>
<evidence type="ECO:0000256" key="5">
    <source>
        <dbReference type="ARBA" id="ARBA00023136"/>
    </source>
</evidence>
<dbReference type="InterPro" id="IPR007816">
    <property type="entry name" value="ResB-like_domain"/>
</dbReference>
<keyword evidence="8" id="KW-0150">Chloroplast</keyword>
<dbReference type="Proteomes" id="UP000019335">
    <property type="component" value="Chloroplast"/>
</dbReference>
<evidence type="ECO:0000313" key="8">
    <source>
        <dbReference type="EMBL" id="AFZ64233.1"/>
    </source>
</evidence>
<feature type="transmembrane region" description="Helical" evidence="6">
    <location>
        <begin position="361"/>
        <end position="381"/>
    </location>
</feature>
<evidence type="ECO:0000313" key="9">
    <source>
        <dbReference type="EMBL" id="AGI98667.1"/>
    </source>
</evidence>
<keyword evidence="2 6" id="KW-0812">Transmembrane</keyword>
<reference evidence="10" key="3">
    <citation type="journal article" date="2014" name="BMC Genomics">
        <title>A pangenomic analysis of the Nannochloropsis organellar genomes reveals novel genetic variations in key metabolic genes.</title>
        <authorList>
            <person name="Starkenburg S.R."/>
            <person name="Kwon K.J."/>
            <person name="Jha R.K."/>
            <person name="McKay C."/>
            <person name="Jacobs M."/>
            <person name="Chertkov O."/>
            <person name="Twary S."/>
            <person name="Rocap G."/>
            <person name="Cattolico R.A."/>
        </authorList>
    </citation>
    <scope>NUCLEOTIDE SEQUENCE</scope>
    <source>
        <strain evidence="10">CCMP526</strain>
    </source>
</reference>
<accession>K9ZWZ2</accession>
<keyword evidence="11" id="KW-1185">Reference proteome</keyword>
<sequence>MQFNFMRFIIKWLSNIKVAIFLLVVLIFCSLIGSIVEQTDKPINPLIENISSSTNIFNLLNFSNVFNNGWFFCLNLLLGLSLISCTFTQQLPSFDFCRSLNFLKKFLETEKFDGSLVFPTNWFPFVISRMHKENYFLFQKNKAVYASKGLIGRLGPVFVHLSLILILLASFISALGGLLAQEFVPKGEIAYLQNFPSDHLVANLPVYPIRVNDFWVSHLDGLIHQFYTNISSLNEYGKELSSFTISVNHPFYQQQVIWYQTDWDIIGLKCKLNDLIYQIPVTSISTAGKRLWISWLPFSENGSTLFFETLRGDFILPSFNLNRSSYLEIGQNLQLLSSVNTTILDILTCTGLQVRGDPGELLLSLGFGVLILSTFISYVSYTRIWIIKKFDFIQIGGLTNRAKLRFDYQLLNLFDSISTNIKT</sequence>
<protein>
    <submittedName>
        <fullName evidence="8 10">Cytochrome c biogenesis protein</fullName>
    </submittedName>
</protein>
<dbReference type="PANTHER" id="PTHR31566">
    <property type="entry name" value="CYTOCHROME C BIOGENESIS PROTEIN CCS1, CHLOROPLASTIC"/>
    <property type="match status" value="1"/>
</dbReference>
<evidence type="ECO:0000313" key="11">
    <source>
        <dbReference type="Proteomes" id="UP000019335"/>
    </source>
</evidence>
<dbReference type="GeneID" id="14411710"/>
<dbReference type="EMBL" id="KC012944">
    <property type="protein sequence ID" value="AFZ64233.1"/>
    <property type="molecule type" value="Genomic_DNA"/>
</dbReference>
<dbReference type="GO" id="GO:0017004">
    <property type="term" value="P:cytochrome complex assembly"/>
    <property type="evidence" value="ECO:0007669"/>
    <property type="project" value="UniProtKB-KW"/>
</dbReference>
<dbReference type="EMBL" id="KJ410682">
    <property type="protein sequence ID" value="AHX25063.1"/>
    <property type="molecule type" value="Genomic_DNA"/>
</dbReference>
<comment type="subcellular location">
    <subcellularLocation>
        <location evidence="1">Membrane</location>
        <topology evidence="1">Multi-pass membrane protein</topology>
    </subcellularLocation>
</comment>
<keyword evidence="4 6" id="KW-1133">Transmembrane helix</keyword>
<dbReference type="EMBL" id="KC598084">
    <property type="protein sequence ID" value="AGI98667.1"/>
    <property type="molecule type" value="Genomic_DNA"/>
</dbReference>
<dbReference type="Pfam" id="PF05140">
    <property type="entry name" value="ResB"/>
    <property type="match status" value="2"/>
</dbReference>
<feature type="transmembrane region" description="Helical" evidence="6">
    <location>
        <begin position="157"/>
        <end position="180"/>
    </location>
</feature>
<evidence type="ECO:0000256" key="1">
    <source>
        <dbReference type="ARBA" id="ARBA00004141"/>
    </source>
</evidence>
<feature type="domain" description="ResB-like" evidence="7">
    <location>
        <begin position="17"/>
        <end position="269"/>
    </location>
</feature>
<reference evidence="9" key="2">
    <citation type="journal article" date="2013" name="BMC Genomics">
        <title>Nannochloropsis plastid and mitochondrial phylogenomes reveal organelle diversification mechanism and intragenus phylotyping strategy in microalgae.</title>
        <authorList>
            <person name="Wei L."/>
            <person name="Xin Y."/>
            <person name="Wang D."/>
            <person name="Jing X."/>
            <person name="Zhou Q."/>
            <person name="Su X."/>
            <person name="Jia J."/>
            <person name="Ning K."/>
            <person name="Chen F."/>
            <person name="Hu Q."/>
            <person name="Xu J."/>
        </authorList>
    </citation>
    <scope>NUCLEOTIDE SEQUENCE</scope>
    <source>
        <strain evidence="9">CCMP527</strain>
    </source>
</reference>
<dbReference type="PANTHER" id="PTHR31566:SF0">
    <property type="entry name" value="CYTOCHROME C BIOGENESIS PROTEIN CCS1, CHLOROPLASTIC"/>
    <property type="match status" value="1"/>
</dbReference>
<evidence type="ECO:0000256" key="4">
    <source>
        <dbReference type="ARBA" id="ARBA00022989"/>
    </source>
</evidence>
<keyword evidence="5 6" id="KW-0472">Membrane</keyword>
<keyword evidence="3" id="KW-0201">Cytochrome c-type biogenesis</keyword>
<name>K9ZWZ2_9STRA</name>
<dbReference type="InterPro" id="IPR023494">
    <property type="entry name" value="Cyt_c_bgen_Ccs1/CcsB/ResB"/>
</dbReference>
<proteinExistence type="predicted"/>
<evidence type="ECO:0000256" key="6">
    <source>
        <dbReference type="SAM" id="Phobius"/>
    </source>
</evidence>
<feature type="transmembrane region" description="Helical" evidence="6">
    <location>
        <begin position="12"/>
        <end position="36"/>
    </location>
</feature>
<dbReference type="RefSeq" id="YP_007317095.1">
    <property type="nucleotide sequence ID" value="NC_020014.1"/>
</dbReference>
<evidence type="ECO:0000259" key="7">
    <source>
        <dbReference type="Pfam" id="PF05140"/>
    </source>
</evidence>
<keyword evidence="8" id="KW-0934">Plastid</keyword>
<geneLocation type="chloroplast" evidence="8"/>
<evidence type="ECO:0000256" key="2">
    <source>
        <dbReference type="ARBA" id="ARBA00022692"/>
    </source>
</evidence>
<feature type="domain" description="ResB-like" evidence="7">
    <location>
        <begin position="344"/>
        <end position="407"/>
    </location>
</feature>
<evidence type="ECO:0000313" key="10">
    <source>
        <dbReference type="EMBL" id="AHX25063.1"/>
    </source>
</evidence>
<gene>
    <name evidence="8" type="primary">ccs1</name>
    <name evidence="10" type="ORF">Naga00016</name>
    <name evidence="8" type="ORF">Naga_1Chloroplast22</name>
</gene>
<dbReference type="GO" id="GO:0016020">
    <property type="term" value="C:membrane"/>
    <property type="evidence" value="ECO:0007669"/>
    <property type="project" value="UniProtKB-SubCell"/>
</dbReference>
<dbReference type="OrthoDB" id="565797at2759"/>
<organism evidence="8 11">
    <name type="scientific">Nannochloropsis gaditana</name>
    <dbReference type="NCBI Taxonomy" id="72520"/>
    <lineage>
        <taxon>Eukaryota</taxon>
        <taxon>Sar</taxon>
        <taxon>Stramenopiles</taxon>
        <taxon>Ochrophyta</taxon>
        <taxon>Eustigmatophyceae</taxon>
        <taxon>Eustigmatales</taxon>
        <taxon>Monodopsidaceae</taxon>
        <taxon>Nannochloropsis</taxon>
    </lineage>
</organism>
<reference evidence="8 11" key="1">
    <citation type="submission" date="2012-10" db="EMBL/GenBank/DDBJ databases">
        <title>Genome sequencing and transcriptome profiling of the oil producing microalga Nannochloropsis gaditana.</title>
        <authorList>
            <person name="Corteggiani Carpinelli E."/>
            <person name="Telatin A."/>
            <person name="Vitulo N."/>
            <person name="D'Angelo M."/>
            <person name="Forcato C."/>
            <person name="Vezzi A."/>
            <person name="Valle G."/>
        </authorList>
    </citation>
    <scope>NUCLEOTIDE SEQUENCE [LARGE SCALE GENOMIC DNA]</scope>
    <source>
        <strain evidence="8">3B</strain>
        <strain evidence="11">B-31</strain>
    </source>
</reference>